<dbReference type="Proteomes" id="UP000033448">
    <property type="component" value="Unassembled WGS sequence"/>
</dbReference>
<evidence type="ECO:0000313" key="2">
    <source>
        <dbReference type="Proteomes" id="UP000033448"/>
    </source>
</evidence>
<accession>A0A0F0L0W7</accession>
<dbReference type="PATRIC" id="fig|582680.7.peg.842"/>
<dbReference type="EMBL" id="JYIT01000061">
    <property type="protein sequence ID" value="KJL26758.1"/>
    <property type="molecule type" value="Genomic_DNA"/>
</dbReference>
<sequence length="224" mass="24619">MGAMNDLGVELRFGIPAFRFVLPPGWVQHVPTNAAQEEDVKRASAIFRQANRPDLDAEFRGLMAQTSQAMARTKVFAIYRQEQVEMDELLPMSITASALNAADGENLDGWVSEAFRTKGAQFLDEDAPHIVRWRSEPQRPANARRIEGVSGRTLTYVIPAPGTQRRKALVFTTTIVIPDGDVVPAEVVDSLELLSDAMISTFTWESELEEPVLPAGPAGDDPAE</sequence>
<dbReference type="RefSeq" id="WP_045249554.1">
    <property type="nucleotide sequence ID" value="NZ_CP099706.1"/>
</dbReference>
<keyword evidence="2" id="KW-1185">Reference proteome</keyword>
<organism evidence="1 2">
    <name type="scientific">Microbacterium azadirachtae</name>
    <dbReference type="NCBI Taxonomy" id="582680"/>
    <lineage>
        <taxon>Bacteria</taxon>
        <taxon>Bacillati</taxon>
        <taxon>Actinomycetota</taxon>
        <taxon>Actinomycetes</taxon>
        <taxon>Micrococcales</taxon>
        <taxon>Microbacteriaceae</taxon>
        <taxon>Microbacterium</taxon>
    </lineage>
</organism>
<gene>
    <name evidence="1" type="ORF">RL72_00814</name>
</gene>
<comment type="caution">
    <text evidence="1">The sequence shown here is derived from an EMBL/GenBank/DDBJ whole genome shotgun (WGS) entry which is preliminary data.</text>
</comment>
<evidence type="ECO:0000313" key="1">
    <source>
        <dbReference type="EMBL" id="KJL26758.1"/>
    </source>
</evidence>
<proteinExistence type="predicted"/>
<reference evidence="1 2" key="1">
    <citation type="submission" date="2015-02" db="EMBL/GenBank/DDBJ databases">
        <title>Draft genome sequences of ten Microbacterium spp. with emphasis on heavy metal contaminated environments.</title>
        <authorList>
            <person name="Corretto E."/>
        </authorList>
    </citation>
    <scope>NUCLEOTIDE SEQUENCE [LARGE SCALE GENOMIC DNA]</scope>
    <source>
        <strain evidence="1 2">DSM 23848</strain>
    </source>
</reference>
<name>A0A0F0L0W7_9MICO</name>
<dbReference type="AlphaFoldDB" id="A0A0F0L0W7"/>
<protein>
    <submittedName>
        <fullName evidence="1">Uncharacterized protein</fullName>
    </submittedName>
</protein>